<protein>
    <recommendedName>
        <fullName evidence="3">Roadblock/LAMTOR2 domain-containing protein</fullName>
    </recommendedName>
</protein>
<name>A0ABR6RD03_9BURK</name>
<evidence type="ECO:0000313" key="2">
    <source>
        <dbReference type="Proteomes" id="UP000562492"/>
    </source>
</evidence>
<proteinExistence type="predicted"/>
<evidence type="ECO:0000313" key="1">
    <source>
        <dbReference type="EMBL" id="MBB6577041.1"/>
    </source>
</evidence>
<dbReference type="EMBL" id="JACHKZ010000005">
    <property type="protein sequence ID" value="MBB6577041.1"/>
    <property type="molecule type" value="Genomic_DNA"/>
</dbReference>
<accession>A0ABR6RD03</accession>
<comment type="caution">
    <text evidence="1">The sequence shown here is derived from an EMBL/GenBank/DDBJ whole genome shotgun (WGS) entry which is preliminary data.</text>
</comment>
<evidence type="ECO:0008006" key="3">
    <source>
        <dbReference type="Google" id="ProtNLM"/>
    </source>
</evidence>
<gene>
    <name evidence="1" type="ORF">HNP33_001092</name>
</gene>
<keyword evidence="2" id="KW-1185">Reference proteome</keyword>
<reference evidence="1 2" key="1">
    <citation type="submission" date="2020-08" db="EMBL/GenBank/DDBJ databases">
        <title>Functional genomics of gut bacteria from endangered species of beetles.</title>
        <authorList>
            <person name="Carlos-Shanley C."/>
        </authorList>
    </citation>
    <scope>NUCLEOTIDE SEQUENCE [LARGE SCALE GENOMIC DNA]</scope>
    <source>
        <strain evidence="1 2">S00124</strain>
    </source>
</reference>
<dbReference type="Proteomes" id="UP000562492">
    <property type="component" value="Unassembled WGS sequence"/>
</dbReference>
<sequence length="142" mass="15832">MFYEKESYMSMDAVLQKVASFVPECLAAGYVDVASGMLLAIRTVDSHPREVIDLVAAATADLFNGPNVSMIERMFKKSRGLADDGHHYFQEIIVNSDNLLHIFIRGKTNEEYVAVFVCRRTANLGMALTKARIIMPELEASL</sequence>
<organism evidence="1 2">
    <name type="scientific">Comamonas odontotermitis</name>
    <dbReference type="NCBI Taxonomy" id="379895"/>
    <lineage>
        <taxon>Bacteria</taxon>
        <taxon>Pseudomonadati</taxon>
        <taxon>Pseudomonadota</taxon>
        <taxon>Betaproteobacteria</taxon>
        <taxon>Burkholderiales</taxon>
        <taxon>Comamonadaceae</taxon>
        <taxon>Comamonas</taxon>
    </lineage>
</organism>